<dbReference type="GeneID" id="37198593"/>
<dbReference type="Pfam" id="PF00657">
    <property type="entry name" value="Lipase_GDSL"/>
    <property type="match status" value="1"/>
</dbReference>
<dbReference type="SUPFAM" id="SSF52266">
    <property type="entry name" value="SGNH hydrolase"/>
    <property type="match status" value="1"/>
</dbReference>
<gene>
    <name evidence="3" type="ORF">BO97DRAFT_400682</name>
</gene>
<dbReference type="Proteomes" id="UP000248961">
    <property type="component" value="Unassembled WGS sequence"/>
</dbReference>
<dbReference type="GO" id="GO:0016788">
    <property type="term" value="F:hydrolase activity, acting on ester bonds"/>
    <property type="evidence" value="ECO:0007669"/>
    <property type="project" value="InterPro"/>
</dbReference>
<organism evidence="3 4">
    <name type="scientific">Aspergillus homomorphus (strain CBS 101889)</name>
    <dbReference type="NCBI Taxonomy" id="1450537"/>
    <lineage>
        <taxon>Eukaryota</taxon>
        <taxon>Fungi</taxon>
        <taxon>Dikarya</taxon>
        <taxon>Ascomycota</taxon>
        <taxon>Pezizomycotina</taxon>
        <taxon>Eurotiomycetes</taxon>
        <taxon>Eurotiomycetidae</taxon>
        <taxon>Eurotiales</taxon>
        <taxon>Aspergillaceae</taxon>
        <taxon>Aspergillus</taxon>
        <taxon>Aspergillus subgen. Circumdati</taxon>
    </lineage>
</organism>
<dbReference type="STRING" id="1450537.A0A395HGU3"/>
<dbReference type="InterPro" id="IPR050592">
    <property type="entry name" value="GDSL_lipolytic_enzyme"/>
</dbReference>
<sequence>MQSSVVIALASLAVFAPVGARTKYVVSFGDSYTSTTFDLTGTKPSAANPLGNPPYPGWTSSGGTNWVSDIVAKYNNSLLLSYNLASGGATVNASLVAPYLPTVHSIIDQVADFQEYLFPPPSWAPWTAQDTLFAVWIGVNDVAGSWYQTSASTLEEEILNQLFNEIELLYQDGARNFGLLTVPPIERTPNIMQAANANDTVPRVKAAVEHWNTILKEKAEALNRKYSDVTVKVIDTQPVFNGLLDSGGAAAECWNSDGVTCLWFNDFHPGIVIQNAVAQAVATAWKGNFFL</sequence>
<evidence type="ECO:0000256" key="2">
    <source>
        <dbReference type="SAM" id="SignalP"/>
    </source>
</evidence>
<dbReference type="OrthoDB" id="1600564at2759"/>
<evidence type="ECO:0000313" key="4">
    <source>
        <dbReference type="Proteomes" id="UP000248961"/>
    </source>
</evidence>
<protein>
    <recommendedName>
        <fullName evidence="5">Carbohydrate esterase family 16 protein</fullName>
    </recommendedName>
</protein>
<dbReference type="InterPro" id="IPR001087">
    <property type="entry name" value="GDSL"/>
</dbReference>
<accession>A0A395HGU3</accession>
<dbReference type="PANTHER" id="PTHR45642">
    <property type="entry name" value="GDSL ESTERASE/LIPASE EXL3"/>
    <property type="match status" value="1"/>
</dbReference>
<evidence type="ECO:0000256" key="1">
    <source>
        <dbReference type="ARBA" id="ARBA00022729"/>
    </source>
</evidence>
<dbReference type="VEuPathDB" id="FungiDB:BO97DRAFT_400682"/>
<name>A0A395HGU3_ASPHC</name>
<dbReference type="CDD" id="cd01846">
    <property type="entry name" value="fatty_acyltransferase_like"/>
    <property type="match status" value="1"/>
</dbReference>
<dbReference type="PANTHER" id="PTHR45642:SF139">
    <property type="entry name" value="SGNH HYDROLASE-TYPE ESTERASE DOMAIN-CONTAINING PROTEIN"/>
    <property type="match status" value="1"/>
</dbReference>
<keyword evidence="4" id="KW-1185">Reference proteome</keyword>
<dbReference type="RefSeq" id="XP_025546286.1">
    <property type="nucleotide sequence ID" value="XM_025694304.1"/>
</dbReference>
<keyword evidence="1 2" id="KW-0732">Signal</keyword>
<dbReference type="EMBL" id="KZ824339">
    <property type="protein sequence ID" value="RAL07132.1"/>
    <property type="molecule type" value="Genomic_DNA"/>
</dbReference>
<dbReference type="InterPro" id="IPR036514">
    <property type="entry name" value="SGNH_hydro_sf"/>
</dbReference>
<feature type="signal peptide" evidence="2">
    <location>
        <begin position="1"/>
        <end position="20"/>
    </location>
</feature>
<dbReference type="AlphaFoldDB" id="A0A395HGU3"/>
<reference evidence="3 4" key="1">
    <citation type="submission" date="2018-02" db="EMBL/GenBank/DDBJ databases">
        <title>The genomes of Aspergillus section Nigri reveals drivers in fungal speciation.</title>
        <authorList>
            <consortium name="DOE Joint Genome Institute"/>
            <person name="Vesth T.C."/>
            <person name="Nybo J."/>
            <person name="Theobald S."/>
            <person name="Brandl J."/>
            <person name="Frisvad J.C."/>
            <person name="Nielsen K.F."/>
            <person name="Lyhne E.K."/>
            <person name="Kogle M.E."/>
            <person name="Kuo A."/>
            <person name="Riley R."/>
            <person name="Clum A."/>
            <person name="Nolan M."/>
            <person name="Lipzen A."/>
            <person name="Salamov A."/>
            <person name="Henrissat B."/>
            <person name="Wiebenga A."/>
            <person name="De vries R.P."/>
            <person name="Grigoriev I.V."/>
            <person name="Mortensen U.H."/>
            <person name="Andersen M.R."/>
            <person name="Baker S.E."/>
        </authorList>
    </citation>
    <scope>NUCLEOTIDE SEQUENCE [LARGE SCALE GENOMIC DNA]</scope>
    <source>
        <strain evidence="3 4">CBS 101889</strain>
    </source>
</reference>
<proteinExistence type="predicted"/>
<evidence type="ECO:0008006" key="5">
    <source>
        <dbReference type="Google" id="ProtNLM"/>
    </source>
</evidence>
<dbReference type="Gene3D" id="3.40.50.1110">
    <property type="entry name" value="SGNH hydrolase"/>
    <property type="match status" value="1"/>
</dbReference>
<feature type="chain" id="PRO_5017437904" description="Carbohydrate esterase family 16 protein" evidence="2">
    <location>
        <begin position="21"/>
        <end position="291"/>
    </location>
</feature>
<evidence type="ECO:0000313" key="3">
    <source>
        <dbReference type="EMBL" id="RAL07132.1"/>
    </source>
</evidence>